<dbReference type="InterPro" id="IPR011723">
    <property type="entry name" value="Znf/thioredoxin_put"/>
</dbReference>
<dbReference type="Gene3D" id="2.20.28.160">
    <property type="match status" value="1"/>
</dbReference>
<evidence type="ECO:0000313" key="4">
    <source>
        <dbReference type="Proteomes" id="UP001243846"/>
    </source>
</evidence>
<dbReference type="Pfam" id="PF13717">
    <property type="entry name" value="Zn_ribbon_4"/>
    <property type="match status" value="1"/>
</dbReference>
<feature type="compositionally biased region" description="Pro residues" evidence="1">
    <location>
        <begin position="76"/>
        <end position="85"/>
    </location>
</feature>
<feature type="region of interest" description="Disordered" evidence="1">
    <location>
        <begin position="44"/>
        <end position="85"/>
    </location>
</feature>
<dbReference type="NCBIfam" id="TIGR02098">
    <property type="entry name" value="MJ0042_CXXC"/>
    <property type="match status" value="1"/>
</dbReference>
<reference evidence="4" key="1">
    <citation type="journal article" date="2019" name="Int. J. Syst. Evol. Microbiol.">
        <title>The Global Catalogue of Microorganisms (GCM) 10K type strain sequencing project: providing services to taxonomists for standard genome sequencing and annotation.</title>
        <authorList>
            <consortium name="The Broad Institute Genomics Platform"/>
            <consortium name="The Broad Institute Genome Sequencing Center for Infectious Disease"/>
            <person name="Wu L."/>
            <person name="Ma J."/>
        </authorList>
    </citation>
    <scope>NUCLEOTIDE SEQUENCE [LARGE SCALE GENOMIC DNA]</scope>
    <source>
        <strain evidence="4">CECT 8482</strain>
    </source>
</reference>
<accession>A0ABT8D6B0</accession>
<evidence type="ECO:0000259" key="2">
    <source>
        <dbReference type="Pfam" id="PF13717"/>
    </source>
</evidence>
<comment type="caution">
    <text evidence="3">The sequence shown here is derived from an EMBL/GenBank/DDBJ whole genome shotgun (WGS) entry which is preliminary data.</text>
</comment>
<dbReference type="Proteomes" id="UP001243846">
    <property type="component" value="Unassembled WGS sequence"/>
</dbReference>
<gene>
    <name evidence="3" type="ORF">QWZ10_12120</name>
</gene>
<feature type="domain" description="Zinc finger/thioredoxin putative" evidence="2">
    <location>
        <begin position="1"/>
        <end position="36"/>
    </location>
</feature>
<keyword evidence="4" id="KW-1185">Reference proteome</keyword>
<proteinExistence type="predicted"/>
<organism evidence="3 4">
    <name type="scientific">Paracoccus cavernae</name>
    <dbReference type="NCBI Taxonomy" id="1571207"/>
    <lineage>
        <taxon>Bacteria</taxon>
        <taxon>Pseudomonadati</taxon>
        <taxon>Pseudomonadota</taxon>
        <taxon>Alphaproteobacteria</taxon>
        <taxon>Rhodobacterales</taxon>
        <taxon>Paracoccaceae</taxon>
        <taxon>Paracoccus</taxon>
    </lineage>
</organism>
<protein>
    <submittedName>
        <fullName evidence="3">Zinc-ribbon domain-containing protein</fullName>
    </submittedName>
</protein>
<sequence length="85" mass="9392">MRLTCPNCDAQYEIDDALVPPQGRDVECSACGQVWFQPGAQAAFQPSFQPSSPPAAFQPSFQPSFQPDSDQAQRRMPPPTNRPVR</sequence>
<dbReference type="EMBL" id="JAUFRC010000001">
    <property type="protein sequence ID" value="MDN3712324.1"/>
    <property type="molecule type" value="Genomic_DNA"/>
</dbReference>
<evidence type="ECO:0000256" key="1">
    <source>
        <dbReference type="SAM" id="MobiDB-lite"/>
    </source>
</evidence>
<name>A0ABT8D6B0_9RHOB</name>
<evidence type="ECO:0000313" key="3">
    <source>
        <dbReference type="EMBL" id="MDN3712324.1"/>
    </source>
</evidence>
<feature type="compositionally biased region" description="Low complexity" evidence="1">
    <location>
        <begin position="44"/>
        <end position="70"/>
    </location>
</feature>